<gene>
    <name evidence="1" type="ORF">GMARGA_LOCUS6700</name>
</gene>
<dbReference type="EMBL" id="CAJVQB010003084">
    <property type="protein sequence ID" value="CAG8597160.1"/>
    <property type="molecule type" value="Genomic_DNA"/>
</dbReference>
<organism evidence="1 2">
    <name type="scientific">Gigaspora margarita</name>
    <dbReference type="NCBI Taxonomy" id="4874"/>
    <lineage>
        <taxon>Eukaryota</taxon>
        <taxon>Fungi</taxon>
        <taxon>Fungi incertae sedis</taxon>
        <taxon>Mucoromycota</taxon>
        <taxon>Glomeromycotina</taxon>
        <taxon>Glomeromycetes</taxon>
        <taxon>Diversisporales</taxon>
        <taxon>Gigasporaceae</taxon>
        <taxon>Gigaspora</taxon>
    </lineage>
</organism>
<comment type="caution">
    <text evidence="1">The sequence shown here is derived from an EMBL/GenBank/DDBJ whole genome shotgun (WGS) entry which is preliminary data.</text>
</comment>
<keyword evidence="2" id="KW-1185">Reference proteome</keyword>
<reference evidence="1 2" key="1">
    <citation type="submission" date="2021-06" db="EMBL/GenBank/DDBJ databases">
        <authorList>
            <person name="Kallberg Y."/>
            <person name="Tangrot J."/>
            <person name="Rosling A."/>
        </authorList>
    </citation>
    <scope>NUCLEOTIDE SEQUENCE [LARGE SCALE GENOMIC DNA]</scope>
    <source>
        <strain evidence="1 2">120-4 pot B 10/14</strain>
    </source>
</reference>
<dbReference type="Proteomes" id="UP000789901">
    <property type="component" value="Unassembled WGS sequence"/>
</dbReference>
<sequence length="53" mass="6126">MDDTNDMTPIIQKKILFTRKRKPTLAIQEKTPTTSKINLKLSTSKMQANTNYK</sequence>
<evidence type="ECO:0000313" key="1">
    <source>
        <dbReference type="EMBL" id="CAG8597160.1"/>
    </source>
</evidence>
<proteinExistence type="predicted"/>
<name>A0ABN7UJ37_GIGMA</name>
<accession>A0ABN7UJ37</accession>
<protein>
    <submittedName>
        <fullName evidence="1">16279_t:CDS:1</fullName>
    </submittedName>
</protein>
<evidence type="ECO:0000313" key="2">
    <source>
        <dbReference type="Proteomes" id="UP000789901"/>
    </source>
</evidence>